<keyword evidence="2" id="KW-1185">Reference proteome</keyword>
<protein>
    <submittedName>
        <fullName evidence="1">Uncharacterized protein</fullName>
    </submittedName>
</protein>
<sequence length="214" mass="25014">MYDYRCKNCENLGQCMSMMNMPMMNMTMMNMPMGDMNMENMPIEDIPMGDMPMMSMPMGNMPMMNMPMGNMPMMNMPMMNMPMMNMPMMNMPMMNMPMIESDDESDEKLKNMYPKIYIKILPMVKHHCDMMVAKHGKKYCPSKEEMDCICKEISDKYKEHYRGEEEVEIEDNCSDDDDNMRRRRRYGSGGGIGDIARILIIGTLLGGRSYNYGY</sequence>
<evidence type="ECO:0000313" key="1">
    <source>
        <dbReference type="EMBL" id="MEF2111272.1"/>
    </source>
</evidence>
<reference evidence="1 2" key="1">
    <citation type="submission" date="2023-11" db="EMBL/GenBank/DDBJ databases">
        <title>Draft genome sequence of a psychrophilic Clostridium strain from permafrost water brine.</title>
        <authorList>
            <person name="Shcherbakova V.A."/>
            <person name="Trubitsyn V.E."/>
            <person name="Zakharyuk A.G."/>
        </authorList>
    </citation>
    <scope>NUCLEOTIDE SEQUENCE [LARGE SCALE GENOMIC DNA]</scope>
    <source>
        <strain evidence="1 2">14F</strain>
    </source>
</reference>
<organism evidence="1 2">
    <name type="scientific">Clostridium frigoriphilum</name>
    <dbReference type="NCBI Taxonomy" id="443253"/>
    <lineage>
        <taxon>Bacteria</taxon>
        <taxon>Bacillati</taxon>
        <taxon>Bacillota</taxon>
        <taxon>Clostridia</taxon>
        <taxon>Eubacteriales</taxon>
        <taxon>Clostridiaceae</taxon>
        <taxon>Clostridium</taxon>
    </lineage>
</organism>
<gene>
    <name evidence="1" type="ORF">SJI18_03005</name>
</gene>
<proteinExistence type="predicted"/>
<dbReference type="EMBL" id="JAZHFS010000002">
    <property type="protein sequence ID" value="MEF2111272.1"/>
    <property type="molecule type" value="Genomic_DNA"/>
</dbReference>
<dbReference type="Proteomes" id="UP001498469">
    <property type="component" value="Unassembled WGS sequence"/>
</dbReference>
<evidence type="ECO:0000313" key="2">
    <source>
        <dbReference type="Proteomes" id="UP001498469"/>
    </source>
</evidence>
<name>A0ABU7UIN4_9CLOT</name>
<accession>A0ABU7UIN4</accession>
<dbReference type="RefSeq" id="WP_216248276.1">
    <property type="nucleotide sequence ID" value="NZ_JAZHFS010000002.1"/>
</dbReference>
<comment type="caution">
    <text evidence="1">The sequence shown here is derived from an EMBL/GenBank/DDBJ whole genome shotgun (WGS) entry which is preliminary data.</text>
</comment>